<comment type="similarity">
    <text evidence="4">Belongs to the thymidine/pyrimidine-nucleoside phosphorylase family. Type 2 subfamily.</text>
</comment>
<dbReference type="GO" id="GO:0005829">
    <property type="term" value="C:cytosol"/>
    <property type="evidence" value="ECO:0007669"/>
    <property type="project" value="TreeGrafter"/>
</dbReference>
<dbReference type="AlphaFoldDB" id="A0A5M8FU03"/>
<evidence type="ECO:0000313" key="6">
    <source>
        <dbReference type="EMBL" id="KAA6187263.1"/>
    </source>
</evidence>
<dbReference type="SUPFAM" id="SSF54680">
    <property type="entry name" value="Pyrimidine nucleoside phosphorylase C-terminal domain"/>
    <property type="match status" value="1"/>
</dbReference>
<evidence type="ECO:0000256" key="4">
    <source>
        <dbReference type="HAMAP-Rule" id="MF_00703"/>
    </source>
</evidence>
<reference evidence="6 7" key="1">
    <citation type="submission" date="2019-09" db="EMBL/GenBank/DDBJ databases">
        <title>Whole-genome sequence of the purple sulfur bacterium Thiohalocapsa marina DSM 19078.</title>
        <authorList>
            <person name="Kyndt J.A."/>
            <person name="Meyer T.E."/>
        </authorList>
    </citation>
    <scope>NUCLEOTIDE SEQUENCE [LARGE SCALE GENOMIC DNA]</scope>
    <source>
        <strain evidence="6 7">DSM 19078</strain>
    </source>
</reference>
<dbReference type="SMART" id="SM00941">
    <property type="entry name" value="PYNP_C"/>
    <property type="match status" value="1"/>
</dbReference>
<dbReference type="OrthoDB" id="341217at2"/>
<evidence type="ECO:0000313" key="7">
    <source>
        <dbReference type="Proteomes" id="UP000322981"/>
    </source>
</evidence>
<comment type="caution">
    <text evidence="6">The sequence shown here is derived from an EMBL/GenBank/DDBJ whole genome shotgun (WGS) entry which is preliminary data.</text>
</comment>
<dbReference type="Gene3D" id="3.40.1030.10">
    <property type="entry name" value="Nucleoside phosphorylase/phosphoribosyltransferase catalytic domain"/>
    <property type="match status" value="1"/>
</dbReference>
<protein>
    <recommendedName>
        <fullName evidence="4">Putative thymidine phosphorylase</fullName>
        <ecNumber evidence="4">2.4.2.4</ecNumber>
    </recommendedName>
    <alternativeName>
        <fullName evidence="4">TdRPase</fullName>
    </alternativeName>
</protein>
<dbReference type="InterPro" id="IPR017459">
    <property type="entry name" value="Glycosyl_Trfase_fam3_N_dom"/>
</dbReference>
<dbReference type="GO" id="GO:0009032">
    <property type="term" value="F:thymidine phosphorylase activity"/>
    <property type="evidence" value="ECO:0007669"/>
    <property type="project" value="UniProtKB-UniRule"/>
</dbReference>
<dbReference type="InterPro" id="IPR000053">
    <property type="entry name" value="Thymidine/pyrmidine_PPase"/>
</dbReference>
<proteinExistence type="inferred from homology"/>
<evidence type="ECO:0000256" key="2">
    <source>
        <dbReference type="ARBA" id="ARBA00022679"/>
    </source>
</evidence>
<dbReference type="SUPFAM" id="SSF52418">
    <property type="entry name" value="Nucleoside phosphorylase/phosphoribosyltransferase catalytic domain"/>
    <property type="match status" value="1"/>
</dbReference>
<dbReference type="RefSeq" id="WP_150089774.1">
    <property type="nucleotide sequence ID" value="NZ_JBFUOH010000013.1"/>
</dbReference>
<dbReference type="EMBL" id="VWXX01000002">
    <property type="protein sequence ID" value="KAA6187263.1"/>
    <property type="molecule type" value="Genomic_DNA"/>
</dbReference>
<dbReference type="PANTHER" id="PTHR10515">
    <property type="entry name" value="THYMIDINE PHOSPHORYLASE"/>
    <property type="match status" value="1"/>
</dbReference>
<dbReference type="Pfam" id="PF07831">
    <property type="entry name" value="PYNP_C"/>
    <property type="match status" value="1"/>
</dbReference>
<dbReference type="InterPro" id="IPR028579">
    <property type="entry name" value="Thym_Pase_Put"/>
</dbReference>
<keyword evidence="7" id="KW-1185">Reference proteome</keyword>
<dbReference type="Pfam" id="PF02885">
    <property type="entry name" value="Glycos_trans_3N"/>
    <property type="match status" value="1"/>
</dbReference>
<dbReference type="Gene3D" id="1.20.970.50">
    <property type="match status" value="1"/>
</dbReference>
<dbReference type="Proteomes" id="UP000322981">
    <property type="component" value="Unassembled WGS sequence"/>
</dbReference>
<dbReference type="InterPro" id="IPR013102">
    <property type="entry name" value="PYNP_C"/>
</dbReference>
<name>A0A5M8FU03_9GAMM</name>
<dbReference type="GO" id="GO:0004645">
    <property type="term" value="F:1,4-alpha-oligoglucan phosphorylase activity"/>
    <property type="evidence" value="ECO:0007669"/>
    <property type="project" value="InterPro"/>
</dbReference>
<dbReference type="InterPro" id="IPR000312">
    <property type="entry name" value="Glycosyl_Trfase_fam3"/>
</dbReference>
<dbReference type="InterPro" id="IPR013466">
    <property type="entry name" value="Thymidine/AMP_Pase"/>
</dbReference>
<keyword evidence="2 4" id="KW-0808">Transferase</keyword>
<evidence type="ECO:0000256" key="3">
    <source>
        <dbReference type="ARBA" id="ARBA00048550"/>
    </source>
</evidence>
<dbReference type="GO" id="GO:0006206">
    <property type="term" value="P:pyrimidine nucleobase metabolic process"/>
    <property type="evidence" value="ECO:0007669"/>
    <property type="project" value="InterPro"/>
</dbReference>
<dbReference type="SUPFAM" id="SSF47648">
    <property type="entry name" value="Nucleoside phosphorylase/phosphoribosyltransferase N-terminal domain"/>
    <property type="match status" value="1"/>
</dbReference>
<dbReference type="PANTHER" id="PTHR10515:SF0">
    <property type="entry name" value="THYMIDINE PHOSPHORYLASE"/>
    <property type="match status" value="1"/>
</dbReference>
<dbReference type="EC" id="2.4.2.4" evidence="4"/>
<dbReference type="HAMAP" id="MF_00703">
    <property type="entry name" value="Thymid_phosp_2"/>
    <property type="match status" value="1"/>
</dbReference>
<dbReference type="InterPro" id="IPR036320">
    <property type="entry name" value="Glycosyl_Trfase_fam3_N_dom_sf"/>
</dbReference>
<sequence>MTDIPAEPPADTLKLRPVAIDTYRENVAYLHRDCAIYRAEGFQALAKVEVSVEQNHILAVLNVVDDAAIVGPDELGLSEQAFSQLAQEAGTLVRIAQAELPSSIAAVRRKVAGERLSADDFLAIARDIVENRYAKTEMAAFLIASGQAGLDRDEVLSLTVATAASGDRLDWDEALVVDKHCIGGIPGNRTSMIVVPIVAAHGMLIPKTSSRAITSPAGTADTMEVMARVELPPERLREIVHKQRGCMAWGGTARLAPVDDILISVERPLGIDSQGQMVASILAKKLAAGSTHLLIDIPVGPSAKVRHMREALSLRKLFEFVGDRLGLHLEVIITDGRQPVGRGIGPVLEARDVMQVLENDPQAPPDLRQRALRLAGRVLEFDPDVRGGHGFAIARDILDSGRALKKMHDIIAQQGPQPEIPQPGHLTHEQCAPRAGFVVAIDNLCLAHIARLAGAPYDKGAGVDVMKKLGDPVRQGEPLYRIHAEFKADFQFAMAASNKADGYHIGDAPPESRAFVE</sequence>
<dbReference type="PROSITE" id="PS00647">
    <property type="entry name" value="THYMID_PHOSPHORYLASE"/>
    <property type="match status" value="1"/>
</dbReference>
<dbReference type="InterPro" id="IPR036566">
    <property type="entry name" value="PYNP-like_C_sf"/>
</dbReference>
<dbReference type="GO" id="GO:0006213">
    <property type="term" value="P:pyrimidine nucleoside metabolic process"/>
    <property type="evidence" value="ECO:0007669"/>
    <property type="project" value="InterPro"/>
</dbReference>
<dbReference type="InterPro" id="IPR017872">
    <property type="entry name" value="Pyrmidine_PPase_CS"/>
</dbReference>
<dbReference type="Gene3D" id="3.90.1170.30">
    <property type="entry name" value="Pyrimidine nucleoside phosphorylase-like, C-terminal domain"/>
    <property type="match status" value="1"/>
</dbReference>
<keyword evidence="1 4" id="KW-0328">Glycosyltransferase</keyword>
<organism evidence="6 7">
    <name type="scientific">Thiohalocapsa marina</name>
    <dbReference type="NCBI Taxonomy" id="424902"/>
    <lineage>
        <taxon>Bacteria</taxon>
        <taxon>Pseudomonadati</taxon>
        <taxon>Pseudomonadota</taxon>
        <taxon>Gammaproteobacteria</taxon>
        <taxon>Chromatiales</taxon>
        <taxon>Chromatiaceae</taxon>
        <taxon>Thiohalocapsa</taxon>
    </lineage>
</organism>
<feature type="domain" description="Pyrimidine nucleoside phosphorylase C-terminal" evidence="5">
    <location>
        <begin position="437"/>
        <end position="504"/>
    </location>
</feature>
<gene>
    <name evidence="6" type="ORF">F2Q65_01660</name>
</gene>
<comment type="catalytic activity">
    <reaction evidence="3 4">
        <text>thymidine + phosphate = 2-deoxy-alpha-D-ribose 1-phosphate + thymine</text>
        <dbReference type="Rhea" id="RHEA:16037"/>
        <dbReference type="ChEBI" id="CHEBI:17748"/>
        <dbReference type="ChEBI" id="CHEBI:17821"/>
        <dbReference type="ChEBI" id="CHEBI:43474"/>
        <dbReference type="ChEBI" id="CHEBI:57259"/>
        <dbReference type="EC" id="2.4.2.4"/>
    </reaction>
</comment>
<dbReference type="NCBIfam" id="NF003338">
    <property type="entry name" value="PRK04350.1"/>
    <property type="match status" value="1"/>
</dbReference>
<accession>A0A5M8FU03</accession>
<evidence type="ECO:0000259" key="5">
    <source>
        <dbReference type="SMART" id="SM00941"/>
    </source>
</evidence>
<dbReference type="InterPro" id="IPR035902">
    <property type="entry name" value="Nuc_phospho_transferase"/>
</dbReference>
<dbReference type="Pfam" id="PF00591">
    <property type="entry name" value="Glycos_transf_3"/>
    <property type="match status" value="1"/>
</dbReference>
<dbReference type="NCBIfam" id="TIGR02645">
    <property type="entry name" value="ARCH_P_rylase"/>
    <property type="match status" value="1"/>
</dbReference>
<evidence type="ECO:0000256" key="1">
    <source>
        <dbReference type="ARBA" id="ARBA00022676"/>
    </source>
</evidence>